<keyword evidence="5" id="KW-0067">ATP-binding</keyword>
<dbReference type="EC" id="4.1.1.49" evidence="3"/>
<dbReference type="EMBL" id="GCKF01045377">
    <property type="protein sequence ID" value="JAG93860.1"/>
    <property type="molecule type" value="Transcribed_RNA"/>
</dbReference>
<protein>
    <recommendedName>
        <fullName evidence="3">phosphoenolpyruvate carboxykinase (ATP)</fullName>
        <ecNumber evidence="3">4.1.1.49</ecNumber>
    </recommendedName>
</protein>
<proteinExistence type="inferred from homology"/>
<dbReference type="SUPFAM" id="SSF53795">
    <property type="entry name" value="PEP carboxykinase-like"/>
    <property type="match status" value="1"/>
</dbReference>
<dbReference type="InterPro" id="IPR008210">
    <property type="entry name" value="PEP_carboxykinase_N"/>
</dbReference>
<dbReference type="AlphaFoldDB" id="A0A0D6QVX4"/>
<evidence type="ECO:0000256" key="3">
    <source>
        <dbReference type="ARBA" id="ARBA00012363"/>
    </source>
</evidence>
<dbReference type="GO" id="GO:0006094">
    <property type="term" value="P:gluconeogenesis"/>
    <property type="evidence" value="ECO:0007669"/>
    <property type="project" value="UniProtKB-UniPathway"/>
</dbReference>
<name>A0A0D6QVX4_ARACU</name>
<keyword evidence="4" id="KW-0547">Nucleotide-binding</keyword>
<accession>A0A0D6QVX4</accession>
<dbReference type="GO" id="GO:0005524">
    <property type="term" value="F:ATP binding"/>
    <property type="evidence" value="ECO:0007669"/>
    <property type="project" value="UniProtKB-KW"/>
</dbReference>
<dbReference type="Pfam" id="PF01293">
    <property type="entry name" value="PEPCK_ATP"/>
    <property type="match status" value="2"/>
</dbReference>
<evidence type="ECO:0000256" key="2">
    <source>
        <dbReference type="ARBA" id="ARBA00006052"/>
    </source>
</evidence>
<comment type="catalytic activity">
    <reaction evidence="7">
        <text>oxaloacetate + ATP = phosphoenolpyruvate + ADP + CO2</text>
        <dbReference type="Rhea" id="RHEA:18617"/>
        <dbReference type="ChEBI" id="CHEBI:16452"/>
        <dbReference type="ChEBI" id="CHEBI:16526"/>
        <dbReference type="ChEBI" id="CHEBI:30616"/>
        <dbReference type="ChEBI" id="CHEBI:58702"/>
        <dbReference type="ChEBI" id="CHEBI:456216"/>
        <dbReference type="EC" id="4.1.1.49"/>
    </reaction>
</comment>
<keyword evidence="6" id="KW-0456">Lyase</keyword>
<evidence type="ECO:0000256" key="7">
    <source>
        <dbReference type="ARBA" id="ARBA00047371"/>
    </source>
</evidence>
<dbReference type="GO" id="GO:0005829">
    <property type="term" value="C:cytosol"/>
    <property type="evidence" value="ECO:0007669"/>
    <property type="project" value="TreeGrafter"/>
</dbReference>
<evidence type="ECO:0000256" key="1">
    <source>
        <dbReference type="ARBA" id="ARBA00004742"/>
    </source>
</evidence>
<dbReference type="SUPFAM" id="SSF68923">
    <property type="entry name" value="PEP carboxykinase N-terminal domain"/>
    <property type="match status" value="1"/>
</dbReference>
<evidence type="ECO:0000256" key="5">
    <source>
        <dbReference type="ARBA" id="ARBA00022840"/>
    </source>
</evidence>
<comment type="similarity">
    <text evidence="2">Belongs to the phosphoenolpyruvate carboxykinase (ATP) family.</text>
</comment>
<dbReference type="UniPathway" id="UPA00138"/>
<evidence type="ECO:0000256" key="4">
    <source>
        <dbReference type="ARBA" id="ARBA00022741"/>
    </source>
</evidence>
<dbReference type="PANTHER" id="PTHR30031">
    <property type="entry name" value="PHOSPHOENOLPYRUVATE CARBOXYKINASE ATP"/>
    <property type="match status" value="1"/>
</dbReference>
<evidence type="ECO:0000256" key="6">
    <source>
        <dbReference type="ARBA" id="ARBA00023239"/>
    </source>
</evidence>
<evidence type="ECO:0000313" key="8">
    <source>
        <dbReference type="EMBL" id="JAG93860.1"/>
    </source>
</evidence>
<dbReference type="PANTHER" id="PTHR30031:SF2">
    <property type="entry name" value="PHOSPHOENOLPYRUVATE CARBOXYKINASE (ATP)"/>
    <property type="match status" value="1"/>
</dbReference>
<dbReference type="Gene3D" id="3.90.228.20">
    <property type="match status" value="1"/>
</dbReference>
<dbReference type="Gene3D" id="3.40.449.10">
    <property type="entry name" value="Phosphoenolpyruvate Carboxykinase, domain 1"/>
    <property type="match status" value="1"/>
</dbReference>
<organism evidence="8">
    <name type="scientific">Araucaria cunninghamii</name>
    <name type="common">Hoop pine</name>
    <name type="synonym">Moreton Bay pine</name>
    <dbReference type="NCBI Taxonomy" id="56994"/>
    <lineage>
        <taxon>Eukaryota</taxon>
        <taxon>Viridiplantae</taxon>
        <taxon>Streptophyta</taxon>
        <taxon>Embryophyta</taxon>
        <taxon>Tracheophyta</taxon>
        <taxon>Spermatophyta</taxon>
        <taxon>Pinopsida</taxon>
        <taxon>Pinidae</taxon>
        <taxon>Conifers II</taxon>
        <taxon>Araucariales</taxon>
        <taxon>Araucariaceae</taxon>
        <taxon>Araucaria</taxon>
    </lineage>
</organism>
<reference evidence="8" key="1">
    <citation type="submission" date="2015-03" db="EMBL/GenBank/DDBJ databases">
        <title>A transcriptome of Araucaria cunninghamii, an australian fine timber species.</title>
        <authorList>
            <person name="Jing Yi C.J.Y."/>
            <person name="Yin San L.Y.S."/>
            <person name="Abdul Karim S.S."/>
            <person name="Wan Azmi N.N."/>
            <person name="Hercus R.R."/>
            <person name="Croft L.L."/>
        </authorList>
    </citation>
    <scope>NUCLEOTIDE SEQUENCE</scope>
    <source>
        <strain evidence="8">MI0301</strain>
        <tissue evidence="8">Leaf</tissue>
    </source>
</reference>
<dbReference type="InterPro" id="IPR013035">
    <property type="entry name" value="PEP_carboxykinase_C"/>
</dbReference>
<dbReference type="FunFam" id="3.40.449.10:FF:000008">
    <property type="entry name" value="D111/G-patch domain-containing protein"/>
    <property type="match status" value="1"/>
</dbReference>
<dbReference type="GO" id="GO:0004612">
    <property type="term" value="F:phosphoenolpyruvate carboxykinase (ATP) activity"/>
    <property type="evidence" value="ECO:0007669"/>
    <property type="project" value="UniProtKB-EC"/>
</dbReference>
<comment type="pathway">
    <text evidence="1">Carbohydrate biosynthesis; gluconeogenesis.</text>
</comment>
<sequence>MRSTLLNRLLVLGFQSSKPAANWHARASALAGRRYAATATLADDEAELQPFPREGPGISYALNWALASKKIFPKGEAYRNLKDADLVKHGATSTEPTIGSPIFARGSISLGASEISKPQFSKLLKQVTSHLSSMPKIFVHDGAVGSSPKIDAKVRVICDHPSAASPLCSILCRTPTRNISSDAFPLTVYVASGVSSTAWEYVGLGPQGNSGFIAADYERSALIVCGKAFADMSCLKSALTAAAAQAISVRNALPLSSAWLLLHGESVVLLIAPEKMVQNCTALHKFLVSKGPGVALCPNGVATLFQSKDSQAPNLFKLPSSVVMISADSSGVMPSISKLTSGQAAYHFLAGYQNGNFVPAYESGPMSLNPVEVAKELSSQLTNSNIPTFLVNINEGEKQLSGEEILKFVEGSLLEKLSSSKAKKPSKTAVDDLKDKYAKFMSERFPDLPEDISF</sequence>
<dbReference type="InterPro" id="IPR001272">
    <property type="entry name" value="PEP_carboxykinase_ATP"/>
</dbReference>